<reference evidence="5" key="3">
    <citation type="submission" date="2025-09" db="UniProtKB">
        <authorList>
            <consortium name="Ensembl"/>
        </authorList>
    </citation>
    <scope>IDENTIFICATION</scope>
    <source>
        <strain evidence="5">2N</strain>
    </source>
</reference>
<dbReference type="GO" id="GO:0005576">
    <property type="term" value="C:extracellular region"/>
    <property type="evidence" value="ECO:0007669"/>
    <property type="project" value="UniProtKB-SubCell"/>
</dbReference>
<evidence type="ECO:0000313" key="5">
    <source>
        <dbReference type="Ensembl" id="ENSCPOP00000027807.1"/>
    </source>
</evidence>
<dbReference type="GeneTree" id="ENSGT00860000135710"/>
<dbReference type="InterPro" id="IPR050159">
    <property type="entry name" value="Kazal-type_SerProtInhib"/>
</dbReference>
<evidence type="ECO:0000256" key="1">
    <source>
        <dbReference type="ARBA" id="ARBA00004613"/>
    </source>
</evidence>
<protein>
    <recommendedName>
        <fullName evidence="4">Kazal-like domain-containing protein</fullName>
    </recommendedName>
</protein>
<keyword evidence="6" id="KW-1185">Reference proteome</keyword>
<dbReference type="PANTHER" id="PTHR47499">
    <property type="entry name" value="SERINE PROTEASE INHIBITOR KAZAL-TYPE 7 SPINK7"/>
    <property type="match status" value="1"/>
</dbReference>
<dbReference type="OMA" id="VYCFANI"/>
<dbReference type="Gene3D" id="3.30.60.30">
    <property type="match status" value="1"/>
</dbReference>
<dbReference type="SUPFAM" id="SSF100895">
    <property type="entry name" value="Kazal-type serine protease inhibitors"/>
    <property type="match status" value="1"/>
</dbReference>
<comment type="subcellular location">
    <subcellularLocation>
        <location evidence="1">Secreted</location>
    </subcellularLocation>
</comment>
<dbReference type="InterPro" id="IPR002350">
    <property type="entry name" value="Kazal_dom"/>
</dbReference>
<evidence type="ECO:0000256" key="2">
    <source>
        <dbReference type="ARBA" id="ARBA00022525"/>
    </source>
</evidence>
<dbReference type="Bgee" id="ENSCPOG00000033815">
    <property type="expression patterns" value="Expressed in testis and 1 other cell type or tissue"/>
</dbReference>
<accession>A0A286XQN6</accession>
<evidence type="ECO:0000259" key="4">
    <source>
        <dbReference type="PROSITE" id="PS51465"/>
    </source>
</evidence>
<proteinExistence type="predicted"/>
<dbReference type="EMBL" id="AAKN02010042">
    <property type="status" value="NOT_ANNOTATED_CDS"/>
    <property type="molecule type" value="Genomic_DNA"/>
</dbReference>
<dbReference type="Ensembl" id="ENSCPOT00000041118.1">
    <property type="protein sequence ID" value="ENSCPOP00000027807.1"/>
    <property type="gene ID" value="ENSCPOG00000033815.1"/>
</dbReference>
<dbReference type="InParanoid" id="A0A286XQN6"/>
<dbReference type="PANTHER" id="PTHR47499:SF6">
    <property type="entry name" value="SERINE PROTEASE INHIBITOR KAZAL-TYPE 6"/>
    <property type="match status" value="1"/>
</dbReference>
<dbReference type="Pfam" id="PF00050">
    <property type="entry name" value="Kazal_1"/>
    <property type="match status" value="1"/>
</dbReference>
<reference evidence="6" key="1">
    <citation type="journal article" date="2011" name="Nature">
        <title>A high-resolution map of human evolutionary constraint using 29 mammals.</title>
        <authorList>
            <person name="Lindblad-Toh K."/>
            <person name="Garber M."/>
            <person name="Zuk O."/>
            <person name="Lin M.F."/>
            <person name="Parker B.J."/>
            <person name="Washietl S."/>
            <person name="Kheradpour P."/>
            <person name="Ernst J."/>
            <person name="Jordan G."/>
            <person name="Mauceli E."/>
            <person name="Ward L.D."/>
            <person name="Lowe C.B."/>
            <person name="Holloway A.K."/>
            <person name="Clamp M."/>
            <person name="Gnerre S."/>
            <person name="Alfoldi J."/>
            <person name="Beal K."/>
            <person name="Chang J."/>
            <person name="Clawson H."/>
            <person name="Cuff J."/>
            <person name="Di Palma F."/>
            <person name="Fitzgerald S."/>
            <person name="Flicek P."/>
            <person name="Guttman M."/>
            <person name="Hubisz M.J."/>
            <person name="Jaffe D.B."/>
            <person name="Jungreis I."/>
            <person name="Kent W.J."/>
            <person name="Kostka D."/>
            <person name="Lara M."/>
            <person name="Martins A.L."/>
            <person name="Massingham T."/>
            <person name="Moltke I."/>
            <person name="Raney B.J."/>
            <person name="Rasmussen M.D."/>
            <person name="Robinson J."/>
            <person name="Stark A."/>
            <person name="Vilella A.J."/>
            <person name="Wen J."/>
            <person name="Xie X."/>
            <person name="Zody M.C."/>
            <person name="Baldwin J."/>
            <person name="Bloom T."/>
            <person name="Chin C.W."/>
            <person name="Heiman D."/>
            <person name="Nicol R."/>
            <person name="Nusbaum C."/>
            <person name="Young S."/>
            <person name="Wilkinson J."/>
            <person name="Worley K.C."/>
            <person name="Kovar C.L."/>
            <person name="Muzny D.M."/>
            <person name="Gibbs R.A."/>
            <person name="Cree A."/>
            <person name="Dihn H.H."/>
            <person name="Fowler G."/>
            <person name="Jhangiani S."/>
            <person name="Joshi V."/>
            <person name="Lee S."/>
            <person name="Lewis L.R."/>
            <person name="Nazareth L.V."/>
            <person name="Okwuonu G."/>
            <person name="Santibanez J."/>
            <person name="Warren W.C."/>
            <person name="Mardis E.R."/>
            <person name="Weinstock G.M."/>
            <person name="Wilson R.K."/>
            <person name="Delehaunty K."/>
            <person name="Dooling D."/>
            <person name="Fronik C."/>
            <person name="Fulton L."/>
            <person name="Fulton B."/>
            <person name="Graves T."/>
            <person name="Minx P."/>
            <person name="Sodergren E."/>
            <person name="Birney E."/>
            <person name="Margulies E.H."/>
            <person name="Herrero J."/>
            <person name="Green E.D."/>
            <person name="Haussler D."/>
            <person name="Siepel A."/>
            <person name="Goldman N."/>
            <person name="Pollard K.S."/>
            <person name="Pedersen J.S."/>
            <person name="Lander E.S."/>
            <person name="Kellis M."/>
        </authorList>
    </citation>
    <scope>NUCLEOTIDE SEQUENCE [LARGE SCALE GENOMIC DNA]</scope>
    <source>
        <strain evidence="6">2N</strain>
    </source>
</reference>
<dbReference type="EMBL" id="AAKN02010043">
    <property type="status" value="NOT_ANNOTATED_CDS"/>
    <property type="molecule type" value="Genomic_DNA"/>
</dbReference>
<dbReference type="VEuPathDB" id="HostDB:ENSCPOG00000033815"/>
<dbReference type="Proteomes" id="UP000005447">
    <property type="component" value="Unassembled WGS sequence"/>
</dbReference>
<evidence type="ECO:0000256" key="3">
    <source>
        <dbReference type="ARBA" id="ARBA00023157"/>
    </source>
</evidence>
<evidence type="ECO:0000313" key="6">
    <source>
        <dbReference type="Proteomes" id="UP000005447"/>
    </source>
</evidence>
<dbReference type="PROSITE" id="PS00282">
    <property type="entry name" value="KAZAL_1"/>
    <property type="match status" value="1"/>
</dbReference>
<keyword evidence="2" id="KW-0964">Secreted</keyword>
<dbReference type="InterPro" id="IPR036058">
    <property type="entry name" value="Kazal_dom_sf"/>
</dbReference>
<sequence>MEKRKNFFLAILAAGYFSCAFGDHVFKIVSCDHYKEEKELRLRICSIRFSPLCASNNVTYSNSCVYCFANIALNGTLRIQHRGTCRKS</sequence>
<feature type="domain" description="Kazal-like" evidence="4">
    <location>
        <begin position="25"/>
        <end position="87"/>
    </location>
</feature>
<dbReference type="PROSITE" id="PS51465">
    <property type="entry name" value="KAZAL_2"/>
    <property type="match status" value="1"/>
</dbReference>
<dbReference type="AlphaFoldDB" id="A0A286XQN6"/>
<organism evidence="5 6">
    <name type="scientific">Cavia porcellus</name>
    <name type="common">Guinea pig</name>
    <dbReference type="NCBI Taxonomy" id="10141"/>
    <lineage>
        <taxon>Eukaryota</taxon>
        <taxon>Metazoa</taxon>
        <taxon>Chordata</taxon>
        <taxon>Craniata</taxon>
        <taxon>Vertebrata</taxon>
        <taxon>Euteleostomi</taxon>
        <taxon>Mammalia</taxon>
        <taxon>Eutheria</taxon>
        <taxon>Euarchontoglires</taxon>
        <taxon>Glires</taxon>
        <taxon>Rodentia</taxon>
        <taxon>Hystricomorpha</taxon>
        <taxon>Caviidae</taxon>
        <taxon>Cavia</taxon>
    </lineage>
</organism>
<name>A0A286XQN6_CAVPO</name>
<dbReference type="SMART" id="SM00280">
    <property type="entry name" value="KAZAL"/>
    <property type="match status" value="1"/>
</dbReference>
<keyword evidence="3" id="KW-1015">Disulfide bond</keyword>
<reference evidence="5" key="2">
    <citation type="submission" date="2025-08" db="UniProtKB">
        <authorList>
            <consortium name="Ensembl"/>
        </authorList>
    </citation>
    <scope>IDENTIFICATION</scope>
    <source>
        <strain evidence="5">2N</strain>
    </source>
</reference>